<protein>
    <recommendedName>
        <fullName evidence="2">RNase H type-1 domain-containing protein</fullName>
    </recommendedName>
</protein>
<dbReference type="EMBL" id="JACGWN010000005">
    <property type="protein sequence ID" value="KAL0449015.1"/>
    <property type="molecule type" value="Genomic_DNA"/>
</dbReference>
<reference evidence="3" key="1">
    <citation type="submission" date="2020-06" db="EMBL/GenBank/DDBJ databases">
        <authorList>
            <person name="Li T."/>
            <person name="Hu X."/>
            <person name="Zhang T."/>
            <person name="Song X."/>
            <person name="Zhang H."/>
            <person name="Dai N."/>
            <person name="Sheng W."/>
            <person name="Hou X."/>
            <person name="Wei L."/>
        </authorList>
    </citation>
    <scope>NUCLEOTIDE SEQUENCE</scope>
    <source>
        <strain evidence="3">KEN1</strain>
        <tissue evidence="3">Leaf</tissue>
    </source>
</reference>
<name>A0AAW2X6B2_9LAMI</name>
<feature type="transmembrane region" description="Helical" evidence="1">
    <location>
        <begin position="135"/>
        <end position="153"/>
    </location>
</feature>
<keyword evidence="1" id="KW-0472">Membrane</keyword>
<organism evidence="3">
    <name type="scientific">Sesamum latifolium</name>
    <dbReference type="NCBI Taxonomy" id="2727402"/>
    <lineage>
        <taxon>Eukaryota</taxon>
        <taxon>Viridiplantae</taxon>
        <taxon>Streptophyta</taxon>
        <taxon>Embryophyta</taxon>
        <taxon>Tracheophyta</taxon>
        <taxon>Spermatophyta</taxon>
        <taxon>Magnoliopsida</taxon>
        <taxon>eudicotyledons</taxon>
        <taxon>Gunneridae</taxon>
        <taxon>Pentapetalae</taxon>
        <taxon>asterids</taxon>
        <taxon>lamiids</taxon>
        <taxon>Lamiales</taxon>
        <taxon>Pedaliaceae</taxon>
        <taxon>Sesamum</taxon>
    </lineage>
</organism>
<reference evidence="3" key="2">
    <citation type="journal article" date="2024" name="Plant">
        <title>Genomic evolution and insights into agronomic trait innovations of Sesamum species.</title>
        <authorList>
            <person name="Miao H."/>
            <person name="Wang L."/>
            <person name="Qu L."/>
            <person name="Liu H."/>
            <person name="Sun Y."/>
            <person name="Le M."/>
            <person name="Wang Q."/>
            <person name="Wei S."/>
            <person name="Zheng Y."/>
            <person name="Lin W."/>
            <person name="Duan Y."/>
            <person name="Cao H."/>
            <person name="Xiong S."/>
            <person name="Wang X."/>
            <person name="Wei L."/>
            <person name="Li C."/>
            <person name="Ma Q."/>
            <person name="Ju M."/>
            <person name="Zhao R."/>
            <person name="Li G."/>
            <person name="Mu C."/>
            <person name="Tian Q."/>
            <person name="Mei H."/>
            <person name="Zhang T."/>
            <person name="Gao T."/>
            <person name="Zhang H."/>
        </authorList>
    </citation>
    <scope>NUCLEOTIDE SEQUENCE</scope>
    <source>
        <strain evidence="3">KEN1</strain>
    </source>
</reference>
<feature type="domain" description="RNase H type-1" evidence="2">
    <location>
        <begin position="2"/>
        <end position="75"/>
    </location>
</feature>
<keyword evidence="1" id="KW-0812">Transmembrane</keyword>
<evidence type="ECO:0000313" key="3">
    <source>
        <dbReference type="EMBL" id="KAL0449015.1"/>
    </source>
</evidence>
<sequence>MAGMKMTHEVGTRHLIAYSDSQLVVKQVKGTYEAKEENMIQYLQRIAEFKTSFKSFQIVQIPREENVKADCLSKLASALEDSRTRHVTIQYLPKPRTLLTIHEISSTEDWRISMIKWLEEGCLPDNRWEAARLKARAICFLIQGGVLYFGVFLNKKESMSSKKYIVDAAGHM</sequence>
<accession>A0AAW2X6B2</accession>
<dbReference type="InterPro" id="IPR002156">
    <property type="entry name" value="RNaseH_domain"/>
</dbReference>
<dbReference type="PANTHER" id="PTHR48475">
    <property type="entry name" value="RIBONUCLEASE H"/>
    <property type="match status" value="1"/>
</dbReference>
<evidence type="ECO:0000256" key="1">
    <source>
        <dbReference type="SAM" id="Phobius"/>
    </source>
</evidence>
<dbReference type="AlphaFoldDB" id="A0AAW2X6B2"/>
<dbReference type="Gene3D" id="3.30.420.10">
    <property type="entry name" value="Ribonuclease H-like superfamily/Ribonuclease H"/>
    <property type="match status" value="1"/>
</dbReference>
<gene>
    <name evidence="3" type="ORF">Slati_1457900</name>
</gene>
<dbReference type="InterPro" id="IPR012337">
    <property type="entry name" value="RNaseH-like_sf"/>
</dbReference>
<dbReference type="GO" id="GO:0003676">
    <property type="term" value="F:nucleic acid binding"/>
    <property type="evidence" value="ECO:0007669"/>
    <property type="project" value="InterPro"/>
</dbReference>
<dbReference type="InterPro" id="IPR036397">
    <property type="entry name" value="RNaseH_sf"/>
</dbReference>
<proteinExistence type="predicted"/>
<dbReference type="Pfam" id="PF13456">
    <property type="entry name" value="RVT_3"/>
    <property type="match status" value="1"/>
</dbReference>
<evidence type="ECO:0000259" key="2">
    <source>
        <dbReference type="Pfam" id="PF13456"/>
    </source>
</evidence>
<dbReference type="GO" id="GO:0004523">
    <property type="term" value="F:RNA-DNA hybrid ribonuclease activity"/>
    <property type="evidence" value="ECO:0007669"/>
    <property type="project" value="InterPro"/>
</dbReference>
<keyword evidence="1" id="KW-1133">Transmembrane helix</keyword>
<dbReference type="PANTHER" id="PTHR48475:SF2">
    <property type="entry name" value="RIBONUCLEASE H"/>
    <property type="match status" value="1"/>
</dbReference>
<comment type="caution">
    <text evidence="3">The sequence shown here is derived from an EMBL/GenBank/DDBJ whole genome shotgun (WGS) entry which is preliminary data.</text>
</comment>
<dbReference type="SUPFAM" id="SSF53098">
    <property type="entry name" value="Ribonuclease H-like"/>
    <property type="match status" value="1"/>
</dbReference>